<dbReference type="SMART" id="SM00448">
    <property type="entry name" value="REC"/>
    <property type="match status" value="1"/>
</dbReference>
<gene>
    <name evidence="4" type="ORF">E4L96_16725</name>
</gene>
<feature type="modified residue" description="4-aspartylphosphate" evidence="2">
    <location>
        <position position="60"/>
    </location>
</feature>
<keyword evidence="5" id="KW-1185">Reference proteome</keyword>
<organism evidence="4 5">
    <name type="scientific">Zemynaea arenosa</name>
    <dbReference type="NCBI Taxonomy" id="2561931"/>
    <lineage>
        <taxon>Bacteria</taxon>
        <taxon>Pseudomonadati</taxon>
        <taxon>Pseudomonadota</taxon>
        <taxon>Betaproteobacteria</taxon>
        <taxon>Burkholderiales</taxon>
        <taxon>Oxalobacteraceae</taxon>
        <taxon>Telluria group</taxon>
        <taxon>Zemynaea</taxon>
    </lineage>
</organism>
<dbReference type="Gene3D" id="3.40.50.2300">
    <property type="match status" value="1"/>
</dbReference>
<dbReference type="PANTHER" id="PTHR44591">
    <property type="entry name" value="STRESS RESPONSE REGULATOR PROTEIN 1"/>
    <property type="match status" value="1"/>
</dbReference>
<evidence type="ECO:0000313" key="4">
    <source>
        <dbReference type="EMBL" id="TFW16168.1"/>
    </source>
</evidence>
<dbReference type="OrthoDB" id="9774747at2"/>
<dbReference type="EMBL" id="SPVF01000218">
    <property type="protein sequence ID" value="TFW16168.1"/>
    <property type="molecule type" value="Genomic_DNA"/>
</dbReference>
<dbReference type="PROSITE" id="PS50110">
    <property type="entry name" value="RESPONSE_REGULATORY"/>
    <property type="match status" value="1"/>
</dbReference>
<protein>
    <submittedName>
        <fullName evidence="4">Response regulator</fullName>
    </submittedName>
</protein>
<evidence type="ECO:0000313" key="5">
    <source>
        <dbReference type="Proteomes" id="UP000298438"/>
    </source>
</evidence>
<evidence type="ECO:0000256" key="2">
    <source>
        <dbReference type="PROSITE-ProRule" id="PRU00169"/>
    </source>
</evidence>
<dbReference type="SUPFAM" id="SSF52172">
    <property type="entry name" value="CheY-like"/>
    <property type="match status" value="1"/>
</dbReference>
<comment type="caution">
    <text evidence="4">The sequence shown here is derived from an EMBL/GenBank/DDBJ whole genome shotgun (WGS) entry which is preliminary data.</text>
</comment>
<name>A0A4Y9S6M4_9BURK</name>
<dbReference type="Pfam" id="PF00072">
    <property type="entry name" value="Response_reg"/>
    <property type="match status" value="1"/>
</dbReference>
<sequence>MTEATVTAPAILFVDDEATAIKYFERAIGSLAPVATAGSVEEGKRVLDRHADSLLVLVSDQRMPGAYGNELLTYARERYPEVVRILTTAYSELEHTVEAVNQGQIHRYIQKPWEISSLRMELKQALDLARLRQEHAALMRDKLTVRQRQTAGQRIAAWYALCAGLLEDEQPVPVEAYLRGAELAGVQVHEESWLLLDFADLEAAEADRNAGLVRSVREQLAALEQRAPGAAPTAIGELLAQGPCSAALQPTADGCVIVDPRLLAEHLEGSTGRPASAAHAGWIAGLLWLTRRGATLEMYNRENVIGGRLVQAPAATDAAQLAAWIEKF</sequence>
<evidence type="ECO:0000259" key="3">
    <source>
        <dbReference type="PROSITE" id="PS50110"/>
    </source>
</evidence>
<feature type="domain" description="Response regulatory" evidence="3">
    <location>
        <begin position="10"/>
        <end position="126"/>
    </location>
</feature>
<accession>A0A4Y9S6M4</accession>
<dbReference type="AlphaFoldDB" id="A0A4Y9S6M4"/>
<proteinExistence type="predicted"/>
<dbReference type="Proteomes" id="UP000298438">
    <property type="component" value="Unassembled WGS sequence"/>
</dbReference>
<dbReference type="GO" id="GO:0000160">
    <property type="term" value="P:phosphorelay signal transduction system"/>
    <property type="evidence" value="ECO:0007669"/>
    <property type="project" value="InterPro"/>
</dbReference>
<dbReference type="InterPro" id="IPR001789">
    <property type="entry name" value="Sig_transdc_resp-reg_receiver"/>
</dbReference>
<dbReference type="RefSeq" id="WP_135208351.1">
    <property type="nucleotide sequence ID" value="NZ_SPVF01000218.1"/>
</dbReference>
<dbReference type="InterPro" id="IPR011006">
    <property type="entry name" value="CheY-like_superfamily"/>
</dbReference>
<dbReference type="CDD" id="cd17569">
    <property type="entry name" value="REC_HupR-like"/>
    <property type="match status" value="1"/>
</dbReference>
<dbReference type="InterPro" id="IPR050595">
    <property type="entry name" value="Bact_response_regulator"/>
</dbReference>
<dbReference type="PANTHER" id="PTHR44591:SF19">
    <property type="entry name" value="TWO-COMPONENT RESPONSE REGULATOR-RELATED"/>
    <property type="match status" value="1"/>
</dbReference>
<keyword evidence="1 2" id="KW-0597">Phosphoprotein</keyword>
<reference evidence="4 5" key="1">
    <citation type="submission" date="2019-03" db="EMBL/GenBank/DDBJ databases">
        <title>Draft Genome Sequence of Massilia arenosa sp. nov., a Novel Massilia Species Isolated from a Sandy-loam Maize Soil.</title>
        <authorList>
            <person name="Raths R."/>
            <person name="Peta V."/>
            <person name="Bucking H."/>
        </authorList>
    </citation>
    <scope>NUCLEOTIDE SEQUENCE [LARGE SCALE GENOMIC DNA]</scope>
    <source>
        <strain evidence="4 5">MC02</strain>
    </source>
</reference>
<evidence type="ECO:0000256" key="1">
    <source>
        <dbReference type="ARBA" id="ARBA00022553"/>
    </source>
</evidence>